<protein>
    <submittedName>
        <fullName evidence="2">Cobaltochelatase subunit CobN</fullName>
    </submittedName>
</protein>
<dbReference type="PANTHER" id="PTHR44119">
    <property type="entry name" value="MAGNESIUM-CHELATASE SUBUNIT CHLH, CHLOROPLASTIC"/>
    <property type="match status" value="1"/>
</dbReference>
<dbReference type="OrthoDB" id="9757976at2"/>
<evidence type="ECO:0000313" key="3">
    <source>
        <dbReference type="Proteomes" id="UP000297225"/>
    </source>
</evidence>
<dbReference type="Pfam" id="PF02514">
    <property type="entry name" value="CobN-Mg_chel"/>
    <property type="match status" value="1"/>
</dbReference>
<organism evidence="2 3">
    <name type="scientific">Porphyromonas levii</name>
    <dbReference type="NCBI Taxonomy" id="28114"/>
    <lineage>
        <taxon>Bacteria</taxon>
        <taxon>Pseudomonadati</taxon>
        <taxon>Bacteroidota</taxon>
        <taxon>Bacteroidia</taxon>
        <taxon>Bacteroidales</taxon>
        <taxon>Porphyromonadaceae</taxon>
        <taxon>Porphyromonas</taxon>
    </lineage>
</organism>
<dbReference type="CDD" id="cd10150">
    <property type="entry name" value="CobN_like"/>
    <property type="match status" value="1"/>
</dbReference>
<evidence type="ECO:0000313" key="2">
    <source>
        <dbReference type="EMBL" id="TFH95308.1"/>
    </source>
</evidence>
<keyword evidence="3" id="KW-1185">Reference proteome</keyword>
<evidence type="ECO:0000259" key="1">
    <source>
        <dbReference type="Pfam" id="PF02514"/>
    </source>
</evidence>
<dbReference type="PANTHER" id="PTHR44119:SF1">
    <property type="entry name" value="MAGNESIUM-CHELATASE SUBUNIT CHLH, CHLOROPLASTIC"/>
    <property type="match status" value="1"/>
</dbReference>
<proteinExistence type="predicted"/>
<dbReference type="RefSeq" id="WP_134849920.1">
    <property type="nucleotide sequence ID" value="NZ_CP197400.1"/>
</dbReference>
<gene>
    <name evidence="2" type="ORF">E4P47_04825</name>
</gene>
<comment type="caution">
    <text evidence="2">The sequence shown here is derived from an EMBL/GenBank/DDBJ whole genome shotgun (WGS) entry which is preliminary data.</text>
</comment>
<feature type="domain" description="CobN/magnesium chelatase" evidence="1">
    <location>
        <begin position="129"/>
        <end position="1218"/>
    </location>
</feature>
<sequence>MKKKNRSLLLIGIGTIIVALGLLWGYRRYIAPTEIALVHFPAYQASNFVYANEDWQIKVHSVPEEEASSLPNYDAILIFGAGFRPTDEQQEAIEKAKQKGIPIYSYVMQSNRIQSHNITDEQREQLNLYYIHRSKDNFRNLLRYIRAELDPKKLFSHKAKAPEIIPEELFYYTSDKEYFQSADELTAYLKSKGLYHPEGKRLALISGTLAPLEGNRAHVDTLIEGLTKMGYNVYPFLSARHRLDLLTQIHPDGLVYIPMGRLATNEGDTWLAQHNIPTFCPIPVSETEDQWLEDKVGLSAGSLTARVTLAELDGGILPMVIATEQAQGDNLVTVEAQPEGIKQFMETVDRYMRLREQRNADKKVAIVYFRGPGNNSLVAAGLEVVPSLYNFLKRLQSEGYNVDGLPSSLEAFTKEINKQGAIWRNYSGKLLDEYIQNEHPQLITVSDYEKWVGKRLHASKYDEVVQQYGVAPGDYMNTLTPKGEPAIAVARLQYGNIVLLPQQSPSFTEDQFKMVHGVELPPPHSYIAEYLWINEGFQADALVHFGTHGNLEFIPGKQVALSHYDWSHALIGTLPHFYYYSISNIGESVIAKRRTHAAIVSYLTPPFRESKTRQQYQELFTLLEEVYADNSREKGLAFKRECLRLNLHTDLQLDDNPNKPYSEEEVTYIENFLEEIANEKITGKLYTLGEPYTPDEIVETVKAMGIDAIAYQWAQLDRHFGKITPKEYESAAFVSKHYLQRLTPLVVQAIKSGNSSSILSAITHKIAANDSAGLVLLNGLKASVNDLLTYRNLLVSSPSLEMDALIQGLNGGYIAPGPGGDAVRSPNALPTGRNLYSINAESTPSEKAWNTGKQLAEQTLQNYLKSHGTYPTKVSYTFWAGEFIESEGATVAQAMAMIGVGPIRDRMGRVTDIRLIPAEELGRPRIDIVVQVSGQLRDLATSRLILLNKAIELAASATDASEDNYLRKGNLSVEQLLVEKGVSPAQARTLANMRIFGGLNGGYGTGIKELVEKGDAWQERSEIAETYLKNMGAIYGTTESWGEYHEDLLRAALSNTDIVVQPRQNNTWGALSLDHMYEFMGGISNAVEEVTGKAPEMYLSDYRNRFRPRMQGLKEAMAVESRTTIFNPEYIREKMKGGASTANTIAKTIRNAYGWKAMRTDVLDNNWWDKLYSIYIEDALGLKVQEYFAQTNPAALQEITAVMLETIRKGMWEASADKIDHLAQLHSDLTIKYGASGSEFSDSNEELQKYISAHISTNKAAYQRIIKGEQVESGQKDVVLKEEMYQTADKDESNSGLLIGGIAIGALLLTVALLLRRRKRQY</sequence>
<dbReference type="EMBL" id="SPNC01000056">
    <property type="protein sequence ID" value="TFH95308.1"/>
    <property type="molecule type" value="Genomic_DNA"/>
</dbReference>
<reference evidence="2 3" key="1">
    <citation type="submission" date="2019-03" db="EMBL/GenBank/DDBJ databases">
        <title>Porphyromonas levii Isolated from the Uterus of Dairy Cows.</title>
        <authorList>
            <person name="Francis A.M."/>
        </authorList>
    </citation>
    <scope>NUCLEOTIDE SEQUENCE [LARGE SCALE GENOMIC DNA]</scope>
    <source>
        <strain evidence="2 3">AF5678</strain>
    </source>
</reference>
<accession>A0A4Y8WP79</accession>
<name>A0A4Y8WP79_9PORP</name>
<dbReference type="InterPro" id="IPR003672">
    <property type="entry name" value="CobN/Mg_chltase"/>
</dbReference>
<dbReference type="Proteomes" id="UP000297225">
    <property type="component" value="Unassembled WGS sequence"/>
</dbReference>
<dbReference type="STRING" id="1122973.GCA_000379925_01370"/>